<keyword evidence="1" id="KW-1133">Transmembrane helix</keyword>
<feature type="transmembrane region" description="Helical" evidence="1">
    <location>
        <begin position="181"/>
        <end position="204"/>
    </location>
</feature>
<dbReference type="Proteomes" id="UP000290057">
    <property type="component" value="Chromosome"/>
</dbReference>
<proteinExistence type="predicted"/>
<gene>
    <name evidence="2" type="ORF">EKJ_21740</name>
</gene>
<protein>
    <submittedName>
        <fullName evidence="2">Uncharacterized protein</fullName>
    </submittedName>
</protein>
<evidence type="ECO:0000313" key="3">
    <source>
        <dbReference type="Proteomes" id="UP000290057"/>
    </source>
</evidence>
<dbReference type="AlphaFoldDB" id="A0A3T1CK19"/>
<dbReference type="RefSeq" id="WP_130586852.1">
    <property type="nucleotide sequence ID" value="NZ_AP019389.1"/>
</dbReference>
<feature type="transmembrane region" description="Helical" evidence="1">
    <location>
        <begin position="146"/>
        <end position="169"/>
    </location>
</feature>
<evidence type="ECO:0000256" key="1">
    <source>
        <dbReference type="SAM" id="Phobius"/>
    </source>
</evidence>
<feature type="transmembrane region" description="Helical" evidence="1">
    <location>
        <begin position="60"/>
        <end position="78"/>
    </location>
</feature>
<name>A0A3T1CK19_9SPHN</name>
<keyword evidence="1" id="KW-0472">Membrane</keyword>
<dbReference type="EMBL" id="AP019389">
    <property type="protein sequence ID" value="BBI21327.1"/>
    <property type="molecule type" value="Genomic_DNA"/>
</dbReference>
<reference evidence="2 3" key="1">
    <citation type="submission" date="2019-01" db="EMBL/GenBank/DDBJ databases">
        <title>Complete genome sequence of Erythrobacter flavus KJ5.</title>
        <authorList>
            <person name="Kanesaki Y."/>
            <person name="Brotosudarmo T."/>
            <person name="Moriuchi R."/>
            <person name="Awai K."/>
        </authorList>
    </citation>
    <scope>NUCLEOTIDE SEQUENCE [LARGE SCALE GENOMIC DNA]</scope>
    <source>
        <strain evidence="2 3">KJ5</strain>
    </source>
</reference>
<feature type="transmembrane region" description="Helical" evidence="1">
    <location>
        <begin position="21"/>
        <end position="40"/>
    </location>
</feature>
<feature type="transmembrane region" description="Helical" evidence="1">
    <location>
        <begin position="85"/>
        <end position="108"/>
    </location>
</feature>
<evidence type="ECO:0000313" key="2">
    <source>
        <dbReference type="EMBL" id="BBI21327.1"/>
    </source>
</evidence>
<sequence>MEPRTADFRTIAREILRLARLLPVPLTLYVLGAATAYSFVDWTFGDVFTWFETLVLLADGYLVYVLTFLLMAEAGLFADGKRGGFLAFLLVSIVSGMLIVLGTLALIIPGLILFARWCPAVCDVLVRNEGVTDALGRSWDATSASMIALLPHAILAMCGYTAVSLLELLPDRMLGIAPLGFVFIANVVGAMSVAWGVLLSVATYRLLMTPLPDHASGDGAGYAPANGAGQSPA</sequence>
<organism evidence="2 3">
    <name type="scientific">Qipengyuania flava</name>
    <dbReference type="NCBI Taxonomy" id="192812"/>
    <lineage>
        <taxon>Bacteria</taxon>
        <taxon>Pseudomonadati</taxon>
        <taxon>Pseudomonadota</taxon>
        <taxon>Alphaproteobacteria</taxon>
        <taxon>Sphingomonadales</taxon>
        <taxon>Erythrobacteraceae</taxon>
        <taxon>Qipengyuania</taxon>
    </lineage>
</organism>
<keyword evidence="3" id="KW-1185">Reference proteome</keyword>
<keyword evidence="1" id="KW-0812">Transmembrane</keyword>
<accession>A0A3T1CK19</accession>